<proteinExistence type="predicted"/>
<sequence length="186" mass="20085">MDGKITDFDDDAQQGTIVTRDGQCYTFSLAEWRGRGLPGPDVLVRFDVRDSHAVQVINLPEKQRRASGHVPATDHAHAASDAELAGEYEEGVGRRYSSWALAAIIVAILGLFFDVLAPLLGLVAAILAVLGLRHIRRQPQHYRGRGVCWAAIVLALIVATLSLLLEPLPATSLSHLLAVPGHEQTG</sequence>
<evidence type="ECO:0000256" key="1">
    <source>
        <dbReference type="SAM" id="Phobius"/>
    </source>
</evidence>
<evidence type="ECO:0000313" key="3">
    <source>
        <dbReference type="Proteomes" id="UP001595640"/>
    </source>
</evidence>
<gene>
    <name evidence="2" type="ORF">ACFOEI_09870</name>
</gene>
<comment type="caution">
    <text evidence="2">The sequence shown here is derived from an EMBL/GenBank/DDBJ whole genome shotgun (WGS) entry which is preliminary data.</text>
</comment>
<dbReference type="EMBL" id="JBHRUH010000015">
    <property type="protein sequence ID" value="MFC3292376.1"/>
    <property type="molecule type" value="Genomic_DNA"/>
</dbReference>
<keyword evidence="1" id="KW-1133">Transmembrane helix</keyword>
<keyword evidence="1" id="KW-0472">Membrane</keyword>
<name>A0ABV7M196_9GAMM</name>
<reference evidence="3" key="1">
    <citation type="journal article" date="2019" name="Int. J. Syst. Evol. Microbiol.">
        <title>The Global Catalogue of Microorganisms (GCM) 10K type strain sequencing project: providing services to taxonomists for standard genome sequencing and annotation.</title>
        <authorList>
            <consortium name="The Broad Institute Genomics Platform"/>
            <consortium name="The Broad Institute Genome Sequencing Center for Infectious Disease"/>
            <person name="Wu L."/>
            <person name="Ma J."/>
        </authorList>
    </citation>
    <scope>NUCLEOTIDE SEQUENCE [LARGE SCALE GENOMIC DNA]</scope>
    <source>
        <strain evidence="3">KCTC 12847</strain>
    </source>
</reference>
<keyword evidence="1" id="KW-0812">Transmembrane</keyword>
<keyword evidence="3" id="KW-1185">Reference proteome</keyword>
<evidence type="ECO:0000313" key="2">
    <source>
        <dbReference type="EMBL" id="MFC3292376.1"/>
    </source>
</evidence>
<protein>
    <submittedName>
        <fullName evidence="2">DUF4190 domain-containing protein</fullName>
    </submittedName>
</protein>
<dbReference type="RefSeq" id="WP_019017986.1">
    <property type="nucleotide sequence ID" value="NZ_BMXD01000002.1"/>
</dbReference>
<feature type="transmembrane region" description="Helical" evidence="1">
    <location>
        <begin position="147"/>
        <end position="165"/>
    </location>
</feature>
<accession>A0ABV7M196</accession>
<dbReference type="Proteomes" id="UP001595640">
    <property type="component" value="Unassembled WGS sequence"/>
</dbReference>
<feature type="transmembrane region" description="Helical" evidence="1">
    <location>
        <begin position="96"/>
        <end position="113"/>
    </location>
</feature>
<organism evidence="2 3">
    <name type="scientific">Modicisalibacter luteus</name>
    <dbReference type="NCBI Taxonomy" id="453962"/>
    <lineage>
        <taxon>Bacteria</taxon>
        <taxon>Pseudomonadati</taxon>
        <taxon>Pseudomonadota</taxon>
        <taxon>Gammaproteobacteria</taxon>
        <taxon>Oceanospirillales</taxon>
        <taxon>Halomonadaceae</taxon>
        <taxon>Modicisalibacter</taxon>
    </lineage>
</organism>